<dbReference type="SUPFAM" id="SSF53474">
    <property type="entry name" value="alpha/beta-Hydrolases"/>
    <property type="match status" value="2"/>
</dbReference>
<protein>
    <submittedName>
        <fullName evidence="4">Acid tolerance protein</fullName>
    </submittedName>
</protein>
<gene>
    <name evidence="4" type="ORF">GCM10011390_10910</name>
</gene>
<feature type="chain" id="PRO_5037242037" evidence="2">
    <location>
        <begin position="30"/>
        <end position="515"/>
    </location>
</feature>
<name>A0A916ZF34_9HYPH</name>
<dbReference type="AlphaFoldDB" id="A0A916ZF34"/>
<dbReference type="EMBL" id="BMIQ01000001">
    <property type="protein sequence ID" value="GGD94009.1"/>
    <property type="molecule type" value="Genomic_DNA"/>
</dbReference>
<feature type="region of interest" description="Disordered" evidence="1">
    <location>
        <begin position="34"/>
        <end position="72"/>
    </location>
</feature>
<dbReference type="RefSeq" id="WP_188907157.1">
    <property type="nucleotide sequence ID" value="NZ_BMIQ01000001.1"/>
</dbReference>
<dbReference type="Pfam" id="PF06057">
    <property type="entry name" value="VirJ"/>
    <property type="match status" value="1"/>
</dbReference>
<dbReference type="PIRSF" id="PIRSF029063">
    <property type="entry name" value="IV_sec_VirJ"/>
    <property type="match status" value="1"/>
</dbReference>
<dbReference type="InterPro" id="IPR029058">
    <property type="entry name" value="AB_hydrolase_fold"/>
</dbReference>
<reference evidence="4" key="2">
    <citation type="submission" date="2020-09" db="EMBL/GenBank/DDBJ databases">
        <authorList>
            <person name="Sun Q."/>
            <person name="Zhou Y."/>
        </authorList>
    </citation>
    <scope>NUCLEOTIDE SEQUENCE</scope>
    <source>
        <strain evidence="4">CGMCC 1.15367</strain>
    </source>
</reference>
<evidence type="ECO:0000256" key="1">
    <source>
        <dbReference type="SAM" id="MobiDB-lite"/>
    </source>
</evidence>
<keyword evidence="2" id="KW-0732">Signal</keyword>
<evidence type="ECO:0000256" key="2">
    <source>
        <dbReference type="SAM" id="SignalP"/>
    </source>
</evidence>
<keyword evidence="5" id="KW-1185">Reference proteome</keyword>
<dbReference type="Gene3D" id="3.40.50.1820">
    <property type="entry name" value="alpha/beta hydrolase"/>
    <property type="match status" value="2"/>
</dbReference>
<evidence type="ECO:0000313" key="5">
    <source>
        <dbReference type="Proteomes" id="UP000644699"/>
    </source>
</evidence>
<dbReference type="InterPro" id="IPR011225">
    <property type="entry name" value="IV_sec_VirJ"/>
</dbReference>
<feature type="compositionally biased region" description="Pro residues" evidence="1">
    <location>
        <begin position="46"/>
        <end position="55"/>
    </location>
</feature>
<dbReference type="Proteomes" id="UP000644699">
    <property type="component" value="Unassembled WGS sequence"/>
</dbReference>
<proteinExistence type="predicted"/>
<reference evidence="4" key="1">
    <citation type="journal article" date="2014" name="Int. J. Syst. Evol. Microbiol.">
        <title>Complete genome sequence of Corynebacterium casei LMG S-19264T (=DSM 44701T), isolated from a smear-ripened cheese.</title>
        <authorList>
            <consortium name="US DOE Joint Genome Institute (JGI-PGF)"/>
            <person name="Walter F."/>
            <person name="Albersmeier A."/>
            <person name="Kalinowski J."/>
            <person name="Ruckert C."/>
        </authorList>
    </citation>
    <scope>NUCLEOTIDE SEQUENCE</scope>
    <source>
        <strain evidence="4">CGMCC 1.15367</strain>
    </source>
</reference>
<evidence type="ECO:0000259" key="3">
    <source>
        <dbReference type="Pfam" id="PF06057"/>
    </source>
</evidence>
<organism evidence="4 5">
    <name type="scientific">Aureimonas endophytica</name>
    <dbReference type="NCBI Taxonomy" id="2027858"/>
    <lineage>
        <taxon>Bacteria</taxon>
        <taxon>Pseudomonadati</taxon>
        <taxon>Pseudomonadota</taxon>
        <taxon>Alphaproteobacteria</taxon>
        <taxon>Hyphomicrobiales</taxon>
        <taxon>Aurantimonadaceae</taxon>
        <taxon>Aureimonas</taxon>
    </lineage>
</organism>
<comment type="caution">
    <text evidence="4">The sequence shown here is derived from an EMBL/GenBank/DDBJ whole genome shotgun (WGS) entry which is preliminary data.</text>
</comment>
<feature type="signal peptide" evidence="2">
    <location>
        <begin position="1"/>
        <end position="29"/>
    </location>
</feature>
<sequence>MKLQPFAAAAFVAAALAGTGPGVVGFAHAQNAPAAPQQPTTAAPAAPAPAAPTAPAPASSDDDEEDPGFRMDVTLPSGAKATVNTGMIPSPKILFPKDGTIAAAVVLLSDEDGWGEAEDQLANDLLEQDAIVVGVDLPRYLAELEKTKDECVYTISDIEQLNQQLQRAVSDNSLRLPIVAGVGAGGSLALAMLSQTPDNTIQATVAVDPDGGITLKKDLCTDANREDRNGKALYGLEDRPLPDPTTVIFTPGATDAGRNRAAALSEQAQGIEIEDTDNDDPQSQLGLAIGDLIDKSKDVDPDTMGLPLTILDAKPTRDTMAVIYSGDGGWRDIDKSVGDIFQKDGLPTVGVDALRYFWKKQTPDQTAADLSRIIDRFRKRWGVSKVLLVGYSFGADILPTTFNHLPPEQQKDVAMLSLLAFSSTGDFQISVSGWLGVGKAGDTDGVKDAEKIDPKLIQCVYGTEDEDDACKFLKDRGVELVGIEGGHHFDEDYPALANKILAALDRRLKPESASK</sequence>
<evidence type="ECO:0000313" key="4">
    <source>
        <dbReference type="EMBL" id="GGD94009.1"/>
    </source>
</evidence>
<dbReference type="InterPro" id="IPR010333">
    <property type="entry name" value="VirJ"/>
</dbReference>
<feature type="domain" description="Bacterial virulence" evidence="3">
    <location>
        <begin position="318"/>
        <end position="507"/>
    </location>
</feature>
<accession>A0A916ZF34</accession>
<feature type="compositionally biased region" description="Low complexity" evidence="1">
    <location>
        <begin position="34"/>
        <end position="45"/>
    </location>
</feature>